<feature type="transmembrane region" description="Helical" evidence="1">
    <location>
        <begin position="14"/>
        <end position="34"/>
    </location>
</feature>
<keyword evidence="1" id="KW-0812">Transmembrane</keyword>
<dbReference type="OrthoDB" id="340615at2"/>
<reference evidence="2" key="1">
    <citation type="journal article" date="2019" name="PLoS Negl. Trop. Dis.">
        <title>Revisiting the worldwide diversity of Leptospira species in the environment.</title>
        <authorList>
            <person name="Vincent A.T."/>
            <person name="Schiettekatte O."/>
            <person name="Bourhy P."/>
            <person name="Veyrier F.J."/>
            <person name="Picardeau M."/>
        </authorList>
    </citation>
    <scope>NUCLEOTIDE SEQUENCE [LARGE SCALE GENOMIC DNA]</scope>
    <source>
        <strain evidence="2">201800293</strain>
    </source>
</reference>
<keyword evidence="1" id="KW-1133">Transmembrane helix</keyword>
<name>A0A6N4QD27_9LEPT</name>
<proteinExistence type="predicted"/>
<keyword evidence="3" id="KW-1185">Reference proteome</keyword>
<sequence length="142" mass="16414">MKQKRNILKTNQKFVSWILFFSFVFVFFCSAGIVNCPKIGFDSARNDVEVQSDFTFPCHNPSDGEENSNQTNPCQCLEDSKSQEVSNQLTLSKLLQISFYILFYTPSVEPILVLSENQKHWKSFLVFEADFPNQQKTIKLLI</sequence>
<keyword evidence="1" id="KW-0472">Membrane</keyword>
<evidence type="ECO:0008006" key="4">
    <source>
        <dbReference type="Google" id="ProtNLM"/>
    </source>
</evidence>
<protein>
    <recommendedName>
        <fullName evidence="4">Transmembrane protein</fullName>
    </recommendedName>
</protein>
<dbReference type="Proteomes" id="UP000297239">
    <property type="component" value="Unassembled WGS sequence"/>
</dbReference>
<evidence type="ECO:0000313" key="3">
    <source>
        <dbReference type="Proteomes" id="UP000297239"/>
    </source>
</evidence>
<dbReference type="EMBL" id="RQFF01000010">
    <property type="protein sequence ID" value="TGK75121.1"/>
    <property type="molecule type" value="Genomic_DNA"/>
</dbReference>
<evidence type="ECO:0000313" key="2">
    <source>
        <dbReference type="EMBL" id="TGK75121.1"/>
    </source>
</evidence>
<organism evidence="2 3">
    <name type="scientific">Leptospira kanakyensis</name>
    <dbReference type="NCBI Taxonomy" id="2484968"/>
    <lineage>
        <taxon>Bacteria</taxon>
        <taxon>Pseudomonadati</taxon>
        <taxon>Spirochaetota</taxon>
        <taxon>Spirochaetia</taxon>
        <taxon>Leptospirales</taxon>
        <taxon>Leptospiraceae</taxon>
        <taxon>Leptospira</taxon>
    </lineage>
</organism>
<dbReference type="AlphaFoldDB" id="A0A6N4QD27"/>
<gene>
    <name evidence="2" type="ORF">EHQ18_02135</name>
</gene>
<accession>A0A6N4QD27</accession>
<evidence type="ECO:0000256" key="1">
    <source>
        <dbReference type="SAM" id="Phobius"/>
    </source>
</evidence>
<dbReference type="RefSeq" id="WP_135632027.1">
    <property type="nucleotide sequence ID" value="NZ_RQFE01000009.1"/>
</dbReference>
<comment type="caution">
    <text evidence="2">The sequence shown here is derived from an EMBL/GenBank/DDBJ whole genome shotgun (WGS) entry which is preliminary data.</text>
</comment>